<name>A0A6J5N815_9CAUD</name>
<organism evidence="2">
    <name type="scientific">uncultured Caudovirales phage</name>
    <dbReference type="NCBI Taxonomy" id="2100421"/>
    <lineage>
        <taxon>Viruses</taxon>
        <taxon>Duplodnaviria</taxon>
        <taxon>Heunggongvirae</taxon>
        <taxon>Uroviricota</taxon>
        <taxon>Caudoviricetes</taxon>
        <taxon>Peduoviridae</taxon>
        <taxon>Maltschvirus</taxon>
        <taxon>Maltschvirus maltsch</taxon>
    </lineage>
</organism>
<evidence type="ECO:0000256" key="1">
    <source>
        <dbReference type="SAM" id="MobiDB-lite"/>
    </source>
</evidence>
<evidence type="ECO:0000313" key="2">
    <source>
        <dbReference type="EMBL" id="CAB4151869.1"/>
    </source>
</evidence>
<accession>A0A6J5N815</accession>
<proteinExistence type="predicted"/>
<sequence length="86" mass="9552">MSKKQIVQAPVPTVDTDEATNTGEDVKIEAVLHGEHEFLDNPTFKKSIDNLLTAVRHFYTFILGRDGTVDEVAETAKSILEAHKND</sequence>
<protein>
    <submittedName>
        <fullName evidence="2">Uncharacterized protein</fullName>
    </submittedName>
</protein>
<gene>
    <name evidence="2" type="ORF">UFOVP585_40</name>
</gene>
<feature type="region of interest" description="Disordered" evidence="1">
    <location>
        <begin position="1"/>
        <end position="20"/>
    </location>
</feature>
<dbReference type="EMBL" id="LR796562">
    <property type="protein sequence ID" value="CAB4151869.1"/>
    <property type="molecule type" value="Genomic_DNA"/>
</dbReference>
<reference evidence="2" key="1">
    <citation type="submission" date="2020-04" db="EMBL/GenBank/DDBJ databases">
        <authorList>
            <person name="Chiriac C."/>
            <person name="Salcher M."/>
            <person name="Ghai R."/>
            <person name="Kavagutti S V."/>
        </authorList>
    </citation>
    <scope>NUCLEOTIDE SEQUENCE</scope>
</reference>